<dbReference type="EMBL" id="JBAHYK010003302">
    <property type="protein sequence ID" value="KAL0563667.1"/>
    <property type="molecule type" value="Genomic_DNA"/>
</dbReference>
<comment type="caution">
    <text evidence="4">The sequence shown here is derived from an EMBL/GenBank/DDBJ whole genome shotgun (WGS) entry which is preliminary data.</text>
</comment>
<sequence>MVVTVNEHVDGVSPPIPEGDNTLARERRHACSMCHKRFDRPSTLKKVRRSSALETQMLKQNSFLSTCSFTPGKKCDTCGRRFGVASNLNRHVRRCILKPVNALNGTPSPSAEDRGRTDSRSPVDSANKPRTKSVNTNKSPTQKRRRRAPSPSRWIPSSLLNFNLEFPQKTVSIPLPPVSPSDWEERNSYDENFGTAPYHPREWQYKPWLPGPGLASAFGFGGRGISMKGLGGGPGQMLGLLVF</sequence>
<keyword evidence="1" id="KW-0862">Zinc</keyword>
<dbReference type="PROSITE" id="PS50157">
    <property type="entry name" value="ZINC_FINGER_C2H2_2"/>
    <property type="match status" value="1"/>
</dbReference>
<evidence type="ECO:0000259" key="3">
    <source>
        <dbReference type="PROSITE" id="PS50157"/>
    </source>
</evidence>
<dbReference type="Gene3D" id="3.30.160.60">
    <property type="entry name" value="Classic Zinc Finger"/>
    <property type="match status" value="1"/>
</dbReference>
<organism evidence="4 5">
    <name type="scientific">Marasmius crinis-equi</name>
    <dbReference type="NCBI Taxonomy" id="585013"/>
    <lineage>
        <taxon>Eukaryota</taxon>
        <taxon>Fungi</taxon>
        <taxon>Dikarya</taxon>
        <taxon>Basidiomycota</taxon>
        <taxon>Agaricomycotina</taxon>
        <taxon>Agaricomycetes</taxon>
        <taxon>Agaricomycetidae</taxon>
        <taxon>Agaricales</taxon>
        <taxon>Marasmiineae</taxon>
        <taxon>Marasmiaceae</taxon>
        <taxon>Marasmius</taxon>
    </lineage>
</organism>
<keyword evidence="1" id="KW-0863">Zinc-finger</keyword>
<feature type="region of interest" description="Disordered" evidence="2">
    <location>
        <begin position="101"/>
        <end position="153"/>
    </location>
</feature>
<name>A0ABR3EL94_9AGAR</name>
<feature type="domain" description="C2H2-type" evidence="3">
    <location>
        <begin position="73"/>
        <end position="93"/>
    </location>
</feature>
<accession>A0ABR3EL94</accession>
<feature type="region of interest" description="Disordered" evidence="2">
    <location>
        <begin position="1"/>
        <end position="21"/>
    </location>
</feature>
<dbReference type="InterPro" id="IPR013087">
    <property type="entry name" value="Znf_C2H2_type"/>
</dbReference>
<dbReference type="Pfam" id="PF00096">
    <property type="entry name" value="zf-C2H2"/>
    <property type="match status" value="1"/>
</dbReference>
<evidence type="ECO:0000256" key="2">
    <source>
        <dbReference type="SAM" id="MobiDB-lite"/>
    </source>
</evidence>
<dbReference type="Proteomes" id="UP001465976">
    <property type="component" value="Unassembled WGS sequence"/>
</dbReference>
<keyword evidence="1" id="KW-0479">Metal-binding</keyword>
<reference evidence="4 5" key="1">
    <citation type="submission" date="2024-02" db="EMBL/GenBank/DDBJ databases">
        <title>A draft genome for the cacao thread blight pathogen Marasmius crinis-equi.</title>
        <authorList>
            <person name="Cohen S.P."/>
            <person name="Baruah I.K."/>
            <person name="Amoako-Attah I."/>
            <person name="Bukari Y."/>
            <person name="Meinhardt L.W."/>
            <person name="Bailey B.A."/>
        </authorList>
    </citation>
    <scope>NUCLEOTIDE SEQUENCE [LARGE SCALE GENOMIC DNA]</scope>
    <source>
        <strain evidence="4 5">GH-76</strain>
    </source>
</reference>
<feature type="compositionally biased region" description="Basic and acidic residues" evidence="2">
    <location>
        <begin position="111"/>
        <end position="121"/>
    </location>
</feature>
<evidence type="ECO:0000313" key="5">
    <source>
        <dbReference type="Proteomes" id="UP001465976"/>
    </source>
</evidence>
<dbReference type="SUPFAM" id="SSF57667">
    <property type="entry name" value="beta-beta-alpha zinc fingers"/>
    <property type="match status" value="1"/>
</dbReference>
<protein>
    <recommendedName>
        <fullName evidence="3">C2H2-type domain-containing protein</fullName>
    </recommendedName>
</protein>
<keyword evidence="5" id="KW-1185">Reference proteome</keyword>
<evidence type="ECO:0000256" key="1">
    <source>
        <dbReference type="PROSITE-ProRule" id="PRU00042"/>
    </source>
</evidence>
<gene>
    <name evidence="4" type="ORF">V5O48_018399</name>
</gene>
<evidence type="ECO:0000313" key="4">
    <source>
        <dbReference type="EMBL" id="KAL0563667.1"/>
    </source>
</evidence>
<dbReference type="InterPro" id="IPR036236">
    <property type="entry name" value="Znf_C2H2_sf"/>
</dbReference>
<proteinExistence type="predicted"/>